<organism evidence="3 4">
    <name type="scientific">Synoicihabitans lomoniglobus</name>
    <dbReference type="NCBI Taxonomy" id="2909285"/>
    <lineage>
        <taxon>Bacteria</taxon>
        <taxon>Pseudomonadati</taxon>
        <taxon>Verrucomicrobiota</taxon>
        <taxon>Opitutia</taxon>
        <taxon>Opitutales</taxon>
        <taxon>Opitutaceae</taxon>
        <taxon>Synoicihabitans</taxon>
    </lineage>
</organism>
<dbReference type="Proteomes" id="UP001218638">
    <property type="component" value="Chromosome"/>
</dbReference>
<dbReference type="AlphaFoldDB" id="A0AAE9ZTT7"/>
<feature type="region of interest" description="Disordered" evidence="1">
    <location>
        <begin position="50"/>
        <end position="78"/>
    </location>
</feature>
<feature type="compositionally biased region" description="Low complexity" evidence="1">
    <location>
        <begin position="50"/>
        <end position="60"/>
    </location>
</feature>
<name>A0AAE9ZTT7_9BACT</name>
<dbReference type="KEGG" id="slom:PXH66_12630"/>
<dbReference type="RefSeq" id="WP_330928792.1">
    <property type="nucleotide sequence ID" value="NZ_CP119075.1"/>
</dbReference>
<keyword evidence="2" id="KW-0812">Transmembrane</keyword>
<feature type="transmembrane region" description="Helical" evidence="2">
    <location>
        <begin position="21"/>
        <end position="41"/>
    </location>
</feature>
<dbReference type="EMBL" id="CP119075">
    <property type="protein sequence ID" value="WED63176.1"/>
    <property type="molecule type" value="Genomic_DNA"/>
</dbReference>
<proteinExistence type="predicted"/>
<keyword evidence="4" id="KW-1185">Reference proteome</keyword>
<keyword evidence="2" id="KW-0472">Membrane</keyword>
<keyword evidence="2" id="KW-1133">Transmembrane helix</keyword>
<evidence type="ECO:0000256" key="2">
    <source>
        <dbReference type="SAM" id="Phobius"/>
    </source>
</evidence>
<accession>A0AAE9ZTT7</accession>
<reference evidence="3" key="1">
    <citation type="submission" date="2023-03" db="EMBL/GenBank/DDBJ databases">
        <title>Lomoglobus Profundus gen. nov., sp. nov., a novel member of the phylum Verrucomicrobia, isolated from deep-marine sediment of South China Sea.</title>
        <authorList>
            <person name="Ahmad T."/>
            <person name="Ishaq S.E."/>
            <person name="Wang F."/>
        </authorList>
    </citation>
    <scope>NUCLEOTIDE SEQUENCE</scope>
    <source>
        <strain evidence="3">LMO-M01</strain>
    </source>
</reference>
<evidence type="ECO:0000256" key="1">
    <source>
        <dbReference type="SAM" id="MobiDB-lite"/>
    </source>
</evidence>
<protein>
    <submittedName>
        <fullName evidence="3">Uncharacterized protein</fullName>
    </submittedName>
</protein>
<evidence type="ECO:0000313" key="4">
    <source>
        <dbReference type="Proteomes" id="UP001218638"/>
    </source>
</evidence>
<sequence length="432" mass="48752">MSAPLPSPPRRSVGALLTRRTGFAILVISLTVPWLTLAWLVRNERTVSSPASRPAVAPTAPAVPPEQQDGREGNVHVTSGRWGRLESTRVVIEPPDEAIAFEVAVYDYTSWFFPGYTEATLDELFVRADLSPTETAYFRDASHWVIEPTLIRLDVSKAIIVGLRPATRRLLYAALAVFPENLAQHSPASFRADSSEAWFAASGLTAHTLSVVRPLLYRRGDSLLFSDFLLILSDIKTPEQRELLARTLGRSQSQMVKLRLRPETDIDAVVAYWSTLQHRRNFEPMLRSLLRQSPDATVDILHLLPPTARSLLYTYAPPPESENELQRDCHWTSLNFNLHEFDERYRDVALSFQAYRTEYATVTTEPALGDIYLFVTVDNMVVHSCVHLAGDLVFTKNGSWEGSPWVIMLLSDVMALYPADNPLTLRRIRRRI</sequence>
<evidence type="ECO:0000313" key="3">
    <source>
        <dbReference type="EMBL" id="WED63176.1"/>
    </source>
</evidence>
<gene>
    <name evidence="3" type="ORF">PXH66_12630</name>
</gene>